<dbReference type="InterPro" id="IPR013783">
    <property type="entry name" value="Ig-like_fold"/>
</dbReference>
<protein>
    <recommendedName>
        <fullName evidence="1">PKD domain-containing protein</fullName>
    </recommendedName>
</protein>
<dbReference type="Pfam" id="PF13585">
    <property type="entry name" value="CHU_C"/>
    <property type="match status" value="1"/>
</dbReference>
<dbReference type="PROSITE" id="PS50093">
    <property type="entry name" value="PKD"/>
    <property type="match status" value="1"/>
</dbReference>
<feature type="domain" description="PKD" evidence="1">
    <location>
        <begin position="381"/>
        <end position="435"/>
    </location>
</feature>
<dbReference type="SUPFAM" id="SSF49299">
    <property type="entry name" value="PKD domain"/>
    <property type="match status" value="3"/>
</dbReference>
<dbReference type="SMART" id="SM00089">
    <property type="entry name" value="PKD"/>
    <property type="match status" value="2"/>
</dbReference>
<reference evidence="2" key="1">
    <citation type="submission" date="2019-08" db="EMBL/GenBank/DDBJ databases">
        <authorList>
            <person name="Kucharzyk K."/>
            <person name="Murdoch R.W."/>
            <person name="Higgins S."/>
            <person name="Loffler F."/>
        </authorList>
    </citation>
    <scope>NUCLEOTIDE SEQUENCE</scope>
</reference>
<dbReference type="InterPro" id="IPR022409">
    <property type="entry name" value="PKD/Chitinase_dom"/>
</dbReference>
<dbReference type="AlphaFoldDB" id="A0A644VTD0"/>
<gene>
    <name evidence="2" type="ORF">SDC9_40750</name>
</gene>
<comment type="caution">
    <text evidence="2">The sequence shown here is derived from an EMBL/GenBank/DDBJ whole genome shotgun (WGS) entry which is preliminary data.</text>
</comment>
<organism evidence="2">
    <name type="scientific">bioreactor metagenome</name>
    <dbReference type="NCBI Taxonomy" id="1076179"/>
    <lineage>
        <taxon>unclassified sequences</taxon>
        <taxon>metagenomes</taxon>
        <taxon>ecological metagenomes</taxon>
    </lineage>
</organism>
<proteinExistence type="predicted"/>
<dbReference type="Gene3D" id="2.60.40.10">
    <property type="entry name" value="Immunoglobulins"/>
    <property type="match status" value="2"/>
</dbReference>
<dbReference type="Pfam" id="PF18911">
    <property type="entry name" value="PKD_4"/>
    <property type="match status" value="1"/>
</dbReference>
<accession>A0A644VTD0</accession>
<dbReference type="InterPro" id="IPR035986">
    <property type="entry name" value="PKD_dom_sf"/>
</dbReference>
<evidence type="ECO:0000313" key="2">
    <source>
        <dbReference type="EMBL" id="MPL94596.1"/>
    </source>
</evidence>
<dbReference type="InterPro" id="IPR000601">
    <property type="entry name" value="PKD_dom"/>
</dbReference>
<dbReference type="CDD" id="cd00146">
    <property type="entry name" value="PKD"/>
    <property type="match status" value="1"/>
</dbReference>
<dbReference type="EMBL" id="VSSQ01000434">
    <property type="protein sequence ID" value="MPL94596.1"/>
    <property type="molecule type" value="Genomic_DNA"/>
</dbReference>
<evidence type="ECO:0000259" key="1">
    <source>
        <dbReference type="PROSITE" id="PS50093"/>
    </source>
</evidence>
<sequence length="886" mass="97525">MKTKFIIKLKAVLLVLAMVLNANIVFSQVDGTNFDFNAYTPGNYAGWRGYQAQNNTSGSSTPPALSTWVGFNDPATCFWQGDRCFIINSNVNETDTRVSSGTNILKKIPTGYSRSTQINCAKNNSNVNMLTYDLDVTPQNCLLTFNFAMVLESPGHGGYQDPFFKIDVIKLNDITEAEEGLVQTCATFEVKGNSSTPPTGWFTYSGGIWQPWRQISMNLTNNIGERVRIKVLLASCAWGGHYAYGYFVGKVGPSVLTVNACGQGDTAAVITATSGFAKYEWYVNTGNRPESQLSDLAVGTPLYSSEATTTQPANNNFVITNSMYNQHGEYYFVKVTSPSSSTGVPGCIAYMKARVQVIKPVTEYTFITDCQLTAAFTNGTTFPVDDEGAIKQYHWDFGDGTTAHYTSEDTNTNVNINPTHVYTTPGTYTVTLTASYNGCEKTISHEVEIPATPSFSLTDTMICIGTSINIPIENPAMTQDVTYTWNNPNDPNPFEGVVYTATFNQRTEIIVNAEAPSCTYSDTIIVDVQNFPEITLIGDTMLCLGEQSNITAMDATGNTQAMQWSFTDPGNPPQFNPNQPTTTEPVLIFTPTQNTIVYLIARTSQGCMASKSLNISITDPKVIANKYKVCPGDPVILTGMDAIDYSWSADPADATLPTGRSDQPVTAHPEETTIYTMRGYGASGCYAERTIRIQVVPFPEAAISFSPAYVDVDNPVLSLRDISQWGASSSWTISDGTTSDARSFSHRFNDVSGQDVQIYLTTFNEVGCSDTTSVIVPIELFSVWVPSGFTPDGDGVNDRFFFRSTNRLEDVKLEVYNRWGERVYLFEDDYLDCSNQDSQALENKYGWDGQKSGVNVPIGTYVWRLSYKRLGNKRVYDRSGTINIIR</sequence>
<name>A0A644VTD0_9ZZZZ</name>